<gene>
    <name evidence="1" type="ORF">GCM10010923_03630</name>
</gene>
<accession>A0ABQ1F3T7</accession>
<organism evidence="1 2">
    <name type="scientific">Blastomonas marina</name>
    <dbReference type="NCBI Taxonomy" id="1867408"/>
    <lineage>
        <taxon>Bacteria</taxon>
        <taxon>Pseudomonadati</taxon>
        <taxon>Pseudomonadota</taxon>
        <taxon>Alphaproteobacteria</taxon>
        <taxon>Sphingomonadales</taxon>
        <taxon>Sphingomonadaceae</taxon>
        <taxon>Blastomonas</taxon>
    </lineage>
</organism>
<protein>
    <submittedName>
        <fullName evidence="1">Uncharacterized protein</fullName>
    </submittedName>
</protein>
<evidence type="ECO:0000313" key="1">
    <source>
        <dbReference type="EMBL" id="GFZ98689.1"/>
    </source>
</evidence>
<sequence>MAIPPERTTPDFMARFQPMDPTEALHRVKALVQTEPDFRAIGSDSQVRPETLQWVGQLAALIDAMKLIKEGVELGVAEGKLVSSQGSAGGAQIRAVLYKVLGHAELKAPTAAQGAFVAAGEQVDAYGAIAKILDSAQARLLIVDPYLDATLVTDFLAAAKGAVVLHVLADEGTVKDTLVPAAERWIAQFGSDRPLEVRLAAKRTLHDRLIVVDDKEVWSLTQSIKDFAKRSHAAALKVDDETGALKVAAYCDAWDTATQVA</sequence>
<evidence type="ECO:0000313" key="2">
    <source>
        <dbReference type="Proteomes" id="UP000603317"/>
    </source>
</evidence>
<name>A0ABQ1F3T7_9SPHN</name>
<proteinExistence type="predicted"/>
<keyword evidence="2" id="KW-1185">Reference proteome</keyword>
<dbReference type="Proteomes" id="UP000603317">
    <property type="component" value="Unassembled WGS sequence"/>
</dbReference>
<dbReference type="EMBL" id="BMID01000001">
    <property type="protein sequence ID" value="GFZ98689.1"/>
    <property type="molecule type" value="Genomic_DNA"/>
</dbReference>
<reference evidence="2" key="1">
    <citation type="journal article" date="2019" name="Int. J. Syst. Evol. Microbiol.">
        <title>The Global Catalogue of Microorganisms (GCM) 10K type strain sequencing project: providing services to taxonomists for standard genome sequencing and annotation.</title>
        <authorList>
            <consortium name="The Broad Institute Genomics Platform"/>
            <consortium name="The Broad Institute Genome Sequencing Center for Infectious Disease"/>
            <person name="Wu L."/>
            <person name="Ma J."/>
        </authorList>
    </citation>
    <scope>NUCLEOTIDE SEQUENCE [LARGE SCALE GENOMIC DNA]</scope>
    <source>
        <strain evidence="2">CGMCC 1.15297</strain>
    </source>
</reference>
<comment type="caution">
    <text evidence="1">The sequence shown here is derived from an EMBL/GenBank/DDBJ whole genome shotgun (WGS) entry which is preliminary data.</text>
</comment>
<dbReference type="SUPFAM" id="SSF56024">
    <property type="entry name" value="Phospholipase D/nuclease"/>
    <property type="match status" value="1"/>
</dbReference>